<dbReference type="Proteomes" id="UP000305948">
    <property type="component" value="Unassembled WGS sequence"/>
</dbReference>
<proteinExistence type="predicted"/>
<keyword evidence="2" id="KW-1185">Reference proteome</keyword>
<name>A0A5C3NB58_9AGAM</name>
<evidence type="ECO:0000313" key="2">
    <source>
        <dbReference type="Proteomes" id="UP000305948"/>
    </source>
</evidence>
<sequence length="95" mass="10591">MNTGPGTLRSAQASDYPPRVFHRGRPMLGDAVPSAVYLLPSMLCWPAIRLGRRRGPELCLNDCQWLEPLSHVLVFLFVPCISSPNPNYFHSNGNL</sequence>
<reference evidence="1 2" key="1">
    <citation type="journal article" date="2019" name="Nat. Ecol. Evol.">
        <title>Megaphylogeny resolves global patterns of mushroom evolution.</title>
        <authorList>
            <person name="Varga T."/>
            <person name="Krizsan K."/>
            <person name="Foldi C."/>
            <person name="Dima B."/>
            <person name="Sanchez-Garcia M."/>
            <person name="Sanchez-Ramirez S."/>
            <person name="Szollosi G.J."/>
            <person name="Szarkandi J.G."/>
            <person name="Papp V."/>
            <person name="Albert L."/>
            <person name="Andreopoulos W."/>
            <person name="Angelini C."/>
            <person name="Antonin V."/>
            <person name="Barry K.W."/>
            <person name="Bougher N.L."/>
            <person name="Buchanan P."/>
            <person name="Buyck B."/>
            <person name="Bense V."/>
            <person name="Catcheside P."/>
            <person name="Chovatia M."/>
            <person name="Cooper J."/>
            <person name="Damon W."/>
            <person name="Desjardin D."/>
            <person name="Finy P."/>
            <person name="Geml J."/>
            <person name="Haridas S."/>
            <person name="Hughes K."/>
            <person name="Justo A."/>
            <person name="Karasinski D."/>
            <person name="Kautmanova I."/>
            <person name="Kiss B."/>
            <person name="Kocsube S."/>
            <person name="Kotiranta H."/>
            <person name="LaButti K.M."/>
            <person name="Lechner B.E."/>
            <person name="Liimatainen K."/>
            <person name="Lipzen A."/>
            <person name="Lukacs Z."/>
            <person name="Mihaltcheva S."/>
            <person name="Morgado L.N."/>
            <person name="Niskanen T."/>
            <person name="Noordeloos M.E."/>
            <person name="Ohm R.A."/>
            <person name="Ortiz-Santana B."/>
            <person name="Ovrebo C."/>
            <person name="Racz N."/>
            <person name="Riley R."/>
            <person name="Savchenko A."/>
            <person name="Shiryaev A."/>
            <person name="Soop K."/>
            <person name="Spirin V."/>
            <person name="Szebenyi C."/>
            <person name="Tomsovsky M."/>
            <person name="Tulloss R.E."/>
            <person name="Uehling J."/>
            <person name="Grigoriev I.V."/>
            <person name="Vagvolgyi C."/>
            <person name="Papp T."/>
            <person name="Martin F.M."/>
            <person name="Miettinen O."/>
            <person name="Hibbett D.S."/>
            <person name="Nagy L.G."/>
        </authorList>
    </citation>
    <scope>NUCLEOTIDE SEQUENCE [LARGE SCALE GENOMIC DNA]</scope>
    <source>
        <strain evidence="1 2">OMC1185</strain>
    </source>
</reference>
<feature type="non-terminal residue" evidence="1">
    <location>
        <position position="95"/>
    </location>
</feature>
<evidence type="ECO:0000313" key="1">
    <source>
        <dbReference type="EMBL" id="TFK54884.1"/>
    </source>
</evidence>
<dbReference type="EMBL" id="ML213505">
    <property type="protein sequence ID" value="TFK54884.1"/>
    <property type="molecule type" value="Genomic_DNA"/>
</dbReference>
<organism evidence="1 2">
    <name type="scientific">Heliocybe sulcata</name>
    <dbReference type="NCBI Taxonomy" id="5364"/>
    <lineage>
        <taxon>Eukaryota</taxon>
        <taxon>Fungi</taxon>
        <taxon>Dikarya</taxon>
        <taxon>Basidiomycota</taxon>
        <taxon>Agaricomycotina</taxon>
        <taxon>Agaricomycetes</taxon>
        <taxon>Gloeophyllales</taxon>
        <taxon>Gloeophyllaceae</taxon>
        <taxon>Heliocybe</taxon>
    </lineage>
</organism>
<dbReference type="AlphaFoldDB" id="A0A5C3NB58"/>
<accession>A0A5C3NB58</accession>
<gene>
    <name evidence="1" type="ORF">OE88DRAFT_1653429</name>
</gene>
<protein>
    <submittedName>
        <fullName evidence="1">Uncharacterized protein</fullName>
    </submittedName>
</protein>